<organism evidence="1 2">
    <name type="scientific">Arachis hypogaea</name>
    <name type="common">Peanut</name>
    <dbReference type="NCBI Taxonomy" id="3818"/>
    <lineage>
        <taxon>Eukaryota</taxon>
        <taxon>Viridiplantae</taxon>
        <taxon>Streptophyta</taxon>
        <taxon>Embryophyta</taxon>
        <taxon>Tracheophyta</taxon>
        <taxon>Spermatophyta</taxon>
        <taxon>Magnoliopsida</taxon>
        <taxon>eudicotyledons</taxon>
        <taxon>Gunneridae</taxon>
        <taxon>Pentapetalae</taxon>
        <taxon>rosids</taxon>
        <taxon>fabids</taxon>
        <taxon>Fabales</taxon>
        <taxon>Fabaceae</taxon>
        <taxon>Papilionoideae</taxon>
        <taxon>50 kb inversion clade</taxon>
        <taxon>dalbergioids sensu lato</taxon>
        <taxon>Dalbergieae</taxon>
        <taxon>Pterocarpus clade</taxon>
        <taxon>Arachis</taxon>
    </lineage>
</organism>
<comment type="caution">
    <text evidence="1">The sequence shown here is derived from an EMBL/GenBank/DDBJ whole genome shotgun (WGS) entry which is preliminary data.</text>
</comment>
<reference evidence="1 2" key="1">
    <citation type="submission" date="2019-01" db="EMBL/GenBank/DDBJ databases">
        <title>Sequencing of cultivated peanut Arachis hypogaea provides insights into genome evolution and oil improvement.</title>
        <authorList>
            <person name="Chen X."/>
        </authorList>
    </citation>
    <scope>NUCLEOTIDE SEQUENCE [LARGE SCALE GENOMIC DNA]</scope>
    <source>
        <strain evidence="2">cv. Fuhuasheng</strain>
        <tissue evidence="1">Leaves</tissue>
    </source>
</reference>
<dbReference type="PANTHER" id="PTHR12770:SF27">
    <property type="entry name" value="PROTEIN ROOT UVB SENSITIVE 5"/>
    <property type="match status" value="1"/>
</dbReference>
<evidence type="ECO:0000313" key="2">
    <source>
        <dbReference type="Proteomes" id="UP000289738"/>
    </source>
</evidence>
<gene>
    <name evidence="1" type="ORF">Ahy_B02g061273</name>
</gene>
<proteinExistence type="predicted"/>
<keyword evidence="2" id="KW-1185">Reference proteome</keyword>
<dbReference type="EMBL" id="SDMP01000012">
    <property type="protein sequence ID" value="RYR26949.1"/>
    <property type="molecule type" value="Genomic_DNA"/>
</dbReference>
<evidence type="ECO:0000313" key="1">
    <source>
        <dbReference type="EMBL" id="RYR26949.1"/>
    </source>
</evidence>
<dbReference type="STRING" id="3818.A0A445AKG7"/>
<name>A0A445AKG7_ARAHY</name>
<protein>
    <submittedName>
        <fullName evidence="1">Uncharacterized protein</fullName>
    </submittedName>
</protein>
<dbReference type="AlphaFoldDB" id="A0A445AKG7"/>
<dbReference type="InterPro" id="IPR006968">
    <property type="entry name" value="RUS_fam"/>
</dbReference>
<dbReference type="Proteomes" id="UP000289738">
    <property type="component" value="Chromosome B02"/>
</dbReference>
<sequence>MGLLFFKLKSINLPSIFIVKNTIHVHFPPKFRNKIFPQFFSPTFILPQIHQPSFSAAGVTVAPSSLHLLAPPSSRSVAAMPLSLPTFAPLSLLSSVAAVAPPTLIFLRSLSIELTRTIQGLVELLSLWSLLLLRVPYLFAVIASSLCGSGKGLSIVILVERYSNGTAKRYVLGDDSQLQTILVGEDRSTTNRFQDLHSFDGRISWLPQIIKDFVLPAGFPGSVSGDYLNYMLLQFPTNANNVDETEIYVLGGRSGEISVLFSRNFVEAHSNLQGSTSKNITNFIVQEPITVAAITHVTPANNVSTTDLPVSKWQSSAAIATMVTGEQSLDAASALRLYLL</sequence>
<dbReference type="PANTHER" id="PTHR12770">
    <property type="entry name" value="RUS1 FAMILY PROTEIN C16ORF58"/>
    <property type="match status" value="1"/>
</dbReference>
<accession>A0A445AKG7</accession>